<keyword evidence="1" id="KW-0472">Membrane</keyword>
<keyword evidence="1" id="KW-1133">Transmembrane helix</keyword>
<dbReference type="EMBL" id="SKFG01000019">
    <property type="protein sequence ID" value="TCZ75488.1"/>
    <property type="molecule type" value="Genomic_DNA"/>
</dbReference>
<keyword evidence="1" id="KW-0812">Transmembrane</keyword>
<gene>
    <name evidence="2" type="ORF">E0485_17305</name>
</gene>
<sequence>MSIGRLITIVAIGVASGLDHSGSNIALALGGNAHKLSERETRFSWLSNFIPALIGGFLATLVAVFFRSLFAI</sequence>
<evidence type="ECO:0000256" key="1">
    <source>
        <dbReference type="SAM" id="Phobius"/>
    </source>
</evidence>
<name>A0A4R4EC18_9BACL</name>
<organism evidence="2 3">
    <name type="scientific">Paenibacillus albiflavus</name>
    <dbReference type="NCBI Taxonomy" id="2545760"/>
    <lineage>
        <taxon>Bacteria</taxon>
        <taxon>Bacillati</taxon>
        <taxon>Bacillota</taxon>
        <taxon>Bacilli</taxon>
        <taxon>Bacillales</taxon>
        <taxon>Paenibacillaceae</taxon>
        <taxon>Paenibacillus</taxon>
    </lineage>
</organism>
<proteinExistence type="predicted"/>
<evidence type="ECO:0000313" key="2">
    <source>
        <dbReference type="EMBL" id="TCZ75488.1"/>
    </source>
</evidence>
<feature type="transmembrane region" description="Helical" evidence="1">
    <location>
        <begin position="46"/>
        <end position="66"/>
    </location>
</feature>
<comment type="caution">
    <text evidence="2">The sequence shown here is derived from an EMBL/GenBank/DDBJ whole genome shotgun (WGS) entry which is preliminary data.</text>
</comment>
<accession>A0A4R4EC18</accession>
<reference evidence="2 3" key="1">
    <citation type="submission" date="2019-03" db="EMBL/GenBank/DDBJ databases">
        <authorList>
            <person name="Kim M.K.M."/>
        </authorList>
    </citation>
    <scope>NUCLEOTIDE SEQUENCE [LARGE SCALE GENOMIC DNA]</scope>
    <source>
        <strain evidence="2 3">18JY21-1</strain>
    </source>
</reference>
<evidence type="ECO:0000313" key="3">
    <source>
        <dbReference type="Proteomes" id="UP000295418"/>
    </source>
</evidence>
<dbReference type="AlphaFoldDB" id="A0A4R4EC18"/>
<keyword evidence="3" id="KW-1185">Reference proteome</keyword>
<dbReference type="RefSeq" id="WP_132419329.1">
    <property type="nucleotide sequence ID" value="NZ_SKFG01000019.1"/>
</dbReference>
<protein>
    <submittedName>
        <fullName evidence="2">Uncharacterized protein</fullName>
    </submittedName>
</protein>
<dbReference type="Proteomes" id="UP000295418">
    <property type="component" value="Unassembled WGS sequence"/>
</dbReference>